<evidence type="ECO:0000259" key="8">
    <source>
        <dbReference type="Pfam" id="PF18273"/>
    </source>
</evidence>
<dbReference type="GO" id="GO:0003677">
    <property type="term" value="F:DNA binding"/>
    <property type="evidence" value="ECO:0007669"/>
    <property type="project" value="InterPro"/>
</dbReference>
<evidence type="ECO:0000259" key="7">
    <source>
        <dbReference type="Pfam" id="PF01555"/>
    </source>
</evidence>
<dbReference type="KEGG" id="msch:N508_001253"/>
<dbReference type="InterPro" id="IPR002295">
    <property type="entry name" value="N4/N6-MTase_EcoPI_Mod-like"/>
</dbReference>
<dbReference type="OrthoDB" id="9800801at2"/>
<dbReference type="PROSITE" id="PS00092">
    <property type="entry name" value="N6_MTASE"/>
    <property type="match status" value="1"/>
</dbReference>
<protein>
    <recommendedName>
        <fullName evidence="2">site-specific DNA-methyltransferase (adenine-specific)</fullName>
        <ecNumber evidence="2">2.1.1.72</ecNumber>
    </recommendedName>
</protein>
<dbReference type="InterPro" id="IPR002052">
    <property type="entry name" value="DNA_methylase_N6_adenine_CS"/>
</dbReference>
<accession>V2Q0K3</accession>
<dbReference type="EC" id="2.1.1.72" evidence="2"/>
<keyword evidence="5" id="KW-0949">S-adenosyl-L-methionine</keyword>
<comment type="catalytic activity">
    <reaction evidence="6">
        <text>a 2'-deoxyadenosine in DNA + S-adenosyl-L-methionine = an N(6)-methyl-2'-deoxyadenosine in DNA + S-adenosyl-L-homocysteine + H(+)</text>
        <dbReference type="Rhea" id="RHEA:15197"/>
        <dbReference type="Rhea" id="RHEA-COMP:12418"/>
        <dbReference type="Rhea" id="RHEA-COMP:12419"/>
        <dbReference type="ChEBI" id="CHEBI:15378"/>
        <dbReference type="ChEBI" id="CHEBI:57856"/>
        <dbReference type="ChEBI" id="CHEBI:59789"/>
        <dbReference type="ChEBI" id="CHEBI:90615"/>
        <dbReference type="ChEBI" id="CHEBI:90616"/>
        <dbReference type="EC" id="2.1.1.72"/>
    </reaction>
</comment>
<dbReference type="SUPFAM" id="SSF53335">
    <property type="entry name" value="S-adenosyl-L-methionine-dependent methyltransferases"/>
    <property type="match status" value="1"/>
</dbReference>
<evidence type="ECO:0000256" key="6">
    <source>
        <dbReference type="ARBA" id="ARBA00047942"/>
    </source>
</evidence>
<evidence type="ECO:0000256" key="4">
    <source>
        <dbReference type="ARBA" id="ARBA00022679"/>
    </source>
</evidence>
<dbReference type="eggNOG" id="COG2189">
    <property type="taxonomic scope" value="Bacteria"/>
</dbReference>
<dbReference type="EMBL" id="CP097562">
    <property type="protein sequence ID" value="USF24174.1"/>
    <property type="molecule type" value="Genomic_DNA"/>
</dbReference>
<organism evidence="9 10">
    <name type="scientific">Mucispirillum schaedleri ASF457</name>
    <dbReference type="NCBI Taxonomy" id="1379858"/>
    <lineage>
        <taxon>Bacteria</taxon>
        <taxon>Pseudomonadati</taxon>
        <taxon>Deferribacterota</taxon>
        <taxon>Deferribacteres</taxon>
        <taxon>Deferribacterales</taxon>
        <taxon>Mucispirillaceae</taxon>
        <taxon>Mucispirillum</taxon>
    </lineage>
</organism>
<reference evidence="9" key="1">
    <citation type="journal article" date="2014" name="Genome Announc.">
        <title>Draft genome sequences of the altered schaedler flora, a defined bacterial community from gnotobiotic mice.</title>
        <authorList>
            <person name="Wannemuehler M.J."/>
            <person name="Overstreet A.M."/>
            <person name="Ward D.V."/>
            <person name="Phillips G.J."/>
        </authorList>
    </citation>
    <scope>NUCLEOTIDE SEQUENCE</scope>
    <source>
        <strain evidence="9">ASF457</strain>
    </source>
</reference>
<dbReference type="Gene3D" id="3.40.50.150">
    <property type="entry name" value="Vaccinia Virus protein VP39"/>
    <property type="match status" value="1"/>
</dbReference>
<dbReference type="GO" id="GO:0008170">
    <property type="term" value="F:N-methyltransferase activity"/>
    <property type="evidence" value="ECO:0007669"/>
    <property type="project" value="InterPro"/>
</dbReference>
<sequence>MLKKILENNEHIKSNTRTLNILKEYFPDCFTKDEEFDIERFKNKIASDVNKVDYGYELNFLGKNYANLIASQETTTVIEPDIKHNQKKENKNSNNIYISGDNLDAIKHLLNSYSKKIKCIYIDPPYNTNNDDFVYNDSFNFSKEELMNKLDISEEKAEKLMSFLSRKSSSHSAWLTFMYPRLLLSRDLLTDDGVIFISIDDNEQANLKLLCDSIFGEENMLYQLTVVNSLNGNDNSSGMMETHEYCIFYAKNKALIKMGELSEDDDNMNKWNVDDIGYWKEGRGLKATGEESAKENRETMFFPIYINEKNLTISIDKKEGYTYELYPMTDNKEMRWTWSKENFRENYYDVIVKKNQNGYTLYKKQRPSLKEILSVKGKTIFYKPHYSTGTSTQEIKQIFNGIKLFNYTKSKYLIKDLLLLANIDKNDIVLDFFGGTATTAHAVMYLNNIDNGCLQYIIVQLPENIDDKKKLKSQTKQKQLDDIINFLDSESVKRPHTLDQIGIERIIRVARNITNEYIDKGFKHFTLKTINDDMLDKIKEFNINNNNINVENNIEEEFGIETILTTWINQDGYGLTANYSKINFGEYEAYYVHNESLGGNLYLINKDIDETFIEKLIDKIKNNEKFNIKLIVIFGYNFTYSEMQMIEKNISQLKNSGLNLNIAIDKRY</sequence>
<dbReference type="GO" id="GO:0009007">
    <property type="term" value="F:site-specific DNA-methyltransferase (adenine-specific) activity"/>
    <property type="evidence" value="ECO:0007669"/>
    <property type="project" value="UniProtKB-EC"/>
</dbReference>
<reference evidence="9" key="3">
    <citation type="submission" date="2022-06" db="EMBL/GenBank/DDBJ databases">
        <title>Resources to Facilitate Use of the Altered Schaedler Flora (ASF) Mouse Model to Study Microbiome Function.</title>
        <authorList>
            <person name="Proctor A."/>
            <person name="Parvinroo S."/>
            <person name="Richie T."/>
            <person name="Jia X."/>
            <person name="Lee S.T.M."/>
            <person name="Karp P.D."/>
            <person name="Paley S."/>
            <person name="Kostic A.D."/>
            <person name="Pierre J.F."/>
            <person name="Wannemuehler M.J."/>
            <person name="Phillips G.J."/>
        </authorList>
    </citation>
    <scope>NUCLEOTIDE SEQUENCE</scope>
    <source>
        <strain evidence="9">ASF457</strain>
    </source>
</reference>
<dbReference type="InterPro" id="IPR002941">
    <property type="entry name" value="DNA_methylase_N4/N6"/>
</dbReference>
<evidence type="ECO:0000256" key="3">
    <source>
        <dbReference type="ARBA" id="ARBA00022603"/>
    </source>
</evidence>
<dbReference type="REBASE" id="86320">
    <property type="entry name" value="M.Msc457ORF714P"/>
</dbReference>
<feature type="domain" description="Type III R-M EcoP15I C-terminal" evidence="8">
    <location>
        <begin position="558"/>
        <end position="655"/>
    </location>
</feature>
<dbReference type="PRINTS" id="PR00506">
    <property type="entry name" value="D21N6MTFRASE"/>
</dbReference>
<dbReference type="GO" id="GO:0032259">
    <property type="term" value="P:methylation"/>
    <property type="evidence" value="ECO:0007669"/>
    <property type="project" value="UniProtKB-KW"/>
</dbReference>
<feature type="domain" description="DNA methylase N-4/N-6" evidence="7">
    <location>
        <begin position="117"/>
        <end position="447"/>
    </location>
</feature>
<dbReference type="AlphaFoldDB" id="V2Q0K3"/>
<gene>
    <name evidence="9" type="ORF">N508_001253</name>
</gene>
<dbReference type="RefSeq" id="WP_023275543.1">
    <property type="nucleotide sequence ID" value="NZ_CP097562.1"/>
</dbReference>
<keyword evidence="4" id="KW-0808">Transferase</keyword>
<reference evidence="9" key="2">
    <citation type="submission" date="2022-05" db="EMBL/GenBank/DDBJ databases">
        <authorList>
            <person name="Proctor A.L."/>
            <person name="Phillips G.J."/>
            <person name="Wannemuehler M.J."/>
        </authorList>
    </citation>
    <scope>NUCLEOTIDE SEQUENCE</scope>
    <source>
        <strain evidence="9">ASF457</strain>
    </source>
</reference>
<evidence type="ECO:0000256" key="1">
    <source>
        <dbReference type="ARBA" id="ARBA00006594"/>
    </source>
</evidence>
<evidence type="ECO:0000256" key="2">
    <source>
        <dbReference type="ARBA" id="ARBA00011900"/>
    </source>
</evidence>
<dbReference type="InterPro" id="IPR041405">
    <property type="entry name" value="T3RM_EcoP15I_C"/>
</dbReference>
<dbReference type="InterPro" id="IPR029063">
    <property type="entry name" value="SAM-dependent_MTases_sf"/>
</dbReference>
<evidence type="ECO:0000313" key="10">
    <source>
        <dbReference type="Proteomes" id="UP000017429"/>
    </source>
</evidence>
<dbReference type="Proteomes" id="UP000017429">
    <property type="component" value="Chromosome"/>
</dbReference>
<dbReference type="PIRSF" id="PIRSF015855">
    <property type="entry name" value="TypeIII_Mtase_mKpnI"/>
    <property type="match status" value="1"/>
</dbReference>
<keyword evidence="3" id="KW-0489">Methyltransferase</keyword>
<comment type="similarity">
    <text evidence="1">Belongs to the N(4)/N(6)-methyltransferase family.</text>
</comment>
<proteinExistence type="inferred from homology"/>
<evidence type="ECO:0000313" key="9">
    <source>
        <dbReference type="EMBL" id="USF24174.1"/>
    </source>
</evidence>
<dbReference type="Pfam" id="PF01555">
    <property type="entry name" value="N6_N4_Mtase"/>
    <property type="match status" value="1"/>
</dbReference>
<dbReference type="Pfam" id="PF18273">
    <property type="entry name" value="T3RM_EcoP15I_C"/>
    <property type="match status" value="1"/>
</dbReference>
<keyword evidence="10" id="KW-1185">Reference proteome</keyword>
<name>V2Q0K3_9BACT</name>
<evidence type="ECO:0000256" key="5">
    <source>
        <dbReference type="ARBA" id="ARBA00022691"/>
    </source>
</evidence>